<dbReference type="Proteomes" id="UP001147733">
    <property type="component" value="Unassembled WGS sequence"/>
</dbReference>
<reference evidence="4" key="1">
    <citation type="submission" date="2022-11" db="EMBL/GenBank/DDBJ databases">
        <authorList>
            <person name="Petersen C."/>
        </authorList>
    </citation>
    <scope>NUCLEOTIDE SEQUENCE</scope>
    <source>
        <strain evidence="4">IBT 23319</strain>
    </source>
</reference>
<dbReference type="InterPro" id="IPR036291">
    <property type="entry name" value="NAD(P)-bd_dom_sf"/>
</dbReference>
<dbReference type="GeneID" id="81382209"/>
<evidence type="ECO:0000256" key="1">
    <source>
        <dbReference type="ARBA" id="ARBA00006484"/>
    </source>
</evidence>
<dbReference type="GO" id="GO:0016616">
    <property type="term" value="F:oxidoreductase activity, acting on the CH-OH group of donors, NAD or NADP as acceptor"/>
    <property type="evidence" value="ECO:0007669"/>
    <property type="project" value="UniProtKB-ARBA"/>
</dbReference>
<evidence type="ECO:0000256" key="3">
    <source>
        <dbReference type="RuleBase" id="RU000363"/>
    </source>
</evidence>
<dbReference type="PANTHER" id="PTHR42901">
    <property type="entry name" value="ALCOHOL DEHYDROGENASE"/>
    <property type="match status" value="1"/>
</dbReference>
<keyword evidence="5" id="KW-1185">Reference proteome</keyword>
<organism evidence="4 5">
    <name type="scientific">Penicillium citrinum</name>
    <dbReference type="NCBI Taxonomy" id="5077"/>
    <lineage>
        <taxon>Eukaryota</taxon>
        <taxon>Fungi</taxon>
        <taxon>Dikarya</taxon>
        <taxon>Ascomycota</taxon>
        <taxon>Pezizomycotina</taxon>
        <taxon>Eurotiomycetes</taxon>
        <taxon>Eurotiomycetidae</taxon>
        <taxon>Eurotiales</taxon>
        <taxon>Aspergillaceae</taxon>
        <taxon>Penicillium</taxon>
    </lineage>
</organism>
<dbReference type="PANTHER" id="PTHR42901:SF1">
    <property type="entry name" value="ALCOHOL DEHYDROGENASE"/>
    <property type="match status" value="1"/>
</dbReference>
<dbReference type="AlphaFoldDB" id="A0A9W9TS10"/>
<dbReference type="FunFam" id="3.40.50.720:FF:000047">
    <property type="entry name" value="NADP-dependent L-serine/L-allo-threonine dehydrogenase"/>
    <property type="match status" value="1"/>
</dbReference>
<evidence type="ECO:0000313" key="4">
    <source>
        <dbReference type="EMBL" id="KAJ5234954.1"/>
    </source>
</evidence>
<dbReference type="PRINTS" id="PR00080">
    <property type="entry name" value="SDRFAMILY"/>
</dbReference>
<gene>
    <name evidence="4" type="ORF">N7469_004122</name>
</gene>
<keyword evidence="2" id="KW-0560">Oxidoreductase</keyword>
<comment type="similarity">
    <text evidence="1 3">Belongs to the short-chain dehydrogenases/reductases (SDR) family.</text>
</comment>
<dbReference type="PRINTS" id="PR00081">
    <property type="entry name" value="GDHRDH"/>
</dbReference>
<evidence type="ECO:0000313" key="5">
    <source>
        <dbReference type="Proteomes" id="UP001147733"/>
    </source>
</evidence>
<reference evidence="4" key="2">
    <citation type="journal article" date="2023" name="IMA Fungus">
        <title>Comparative genomic study of the Penicillium genus elucidates a diverse pangenome and 15 lateral gene transfer events.</title>
        <authorList>
            <person name="Petersen C."/>
            <person name="Sorensen T."/>
            <person name="Nielsen M.R."/>
            <person name="Sondergaard T.E."/>
            <person name="Sorensen J.L."/>
            <person name="Fitzpatrick D.A."/>
            <person name="Frisvad J.C."/>
            <person name="Nielsen K.L."/>
        </authorList>
    </citation>
    <scope>NUCLEOTIDE SEQUENCE</scope>
    <source>
        <strain evidence="4">IBT 23319</strain>
    </source>
</reference>
<dbReference type="SUPFAM" id="SSF51735">
    <property type="entry name" value="NAD(P)-binding Rossmann-fold domains"/>
    <property type="match status" value="1"/>
</dbReference>
<dbReference type="InterPro" id="IPR002347">
    <property type="entry name" value="SDR_fam"/>
</dbReference>
<dbReference type="RefSeq" id="XP_056502454.1">
    <property type="nucleotide sequence ID" value="XM_056643042.1"/>
</dbReference>
<dbReference type="Gene3D" id="3.40.50.720">
    <property type="entry name" value="NAD(P)-binding Rossmann-like Domain"/>
    <property type="match status" value="1"/>
</dbReference>
<accession>A0A9W9TS10</accession>
<dbReference type="EMBL" id="JAPQKT010000003">
    <property type="protein sequence ID" value="KAJ5234954.1"/>
    <property type="molecule type" value="Genomic_DNA"/>
</dbReference>
<evidence type="ECO:0000256" key="2">
    <source>
        <dbReference type="ARBA" id="ARBA00023002"/>
    </source>
</evidence>
<comment type="caution">
    <text evidence="4">The sequence shown here is derived from an EMBL/GenBank/DDBJ whole genome shotgun (WGS) entry which is preliminary data.</text>
</comment>
<proteinExistence type="inferred from homology"/>
<sequence>MSLPLQGKNVLLTGASMGIGEAIATSIVEAGANICLLSRSEDKLKQLKEKLAADPDSKVKIGYQTVDVGNFDSVEKAVMGAIDQLGDIDVLINNAGLALGAPNPFNDLTHSQIMTMNNTNINGYMYMTYAVLNKAMLKKKAGTILNVTSITGLEVPPFPGEAVYHANKACQDAFTNAIRNELNGTDIRVLALRPGCVATNFHSQRVGHNKEMYDSFFEGFEPLIAPDIARTALFMLEQPLNVSIKALDVVPSAQRSLTVFDRKWNERR</sequence>
<dbReference type="OrthoDB" id="1933717at2759"/>
<dbReference type="Pfam" id="PF00106">
    <property type="entry name" value="adh_short"/>
    <property type="match status" value="1"/>
</dbReference>
<name>A0A9W9TS10_PENCI</name>
<protein>
    <submittedName>
        <fullName evidence="4">Short chain type dehydrogenase</fullName>
    </submittedName>
</protein>